<evidence type="ECO:0000313" key="1">
    <source>
        <dbReference type="EMBL" id="KAI4330358.1"/>
    </source>
</evidence>
<evidence type="ECO:0000313" key="2">
    <source>
        <dbReference type="Proteomes" id="UP001057402"/>
    </source>
</evidence>
<dbReference type="EMBL" id="CM042887">
    <property type="protein sequence ID" value="KAI4330358.1"/>
    <property type="molecule type" value="Genomic_DNA"/>
</dbReference>
<gene>
    <name evidence="1" type="ORF">MLD38_028655</name>
</gene>
<accession>A0ACB9N1B8</accession>
<reference evidence="2" key="1">
    <citation type="journal article" date="2023" name="Front. Plant Sci.">
        <title>Chromosomal-level genome assembly of Melastoma candidum provides insights into trichome evolution.</title>
        <authorList>
            <person name="Zhong Y."/>
            <person name="Wu W."/>
            <person name="Sun C."/>
            <person name="Zou P."/>
            <person name="Liu Y."/>
            <person name="Dai S."/>
            <person name="Zhou R."/>
        </authorList>
    </citation>
    <scope>NUCLEOTIDE SEQUENCE [LARGE SCALE GENOMIC DNA]</scope>
</reference>
<comment type="caution">
    <text evidence="1">The sequence shown here is derived from an EMBL/GenBank/DDBJ whole genome shotgun (WGS) entry which is preliminary data.</text>
</comment>
<dbReference type="Proteomes" id="UP001057402">
    <property type="component" value="Chromosome 8"/>
</dbReference>
<name>A0ACB9N1B8_9MYRT</name>
<organism evidence="1 2">
    <name type="scientific">Melastoma candidum</name>
    <dbReference type="NCBI Taxonomy" id="119954"/>
    <lineage>
        <taxon>Eukaryota</taxon>
        <taxon>Viridiplantae</taxon>
        <taxon>Streptophyta</taxon>
        <taxon>Embryophyta</taxon>
        <taxon>Tracheophyta</taxon>
        <taxon>Spermatophyta</taxon>
        <taxon>Magnoliopsida</taxon>
        <taxon>eudicotyledons</taxon>
        <taxon>Gunneridae</taxon>
        <taxon>Pentapetalae</taxon>
        <taxon>rosids</taxon>
        <taxon>malvids</taxon>
        <taxon>Myrtales</taxon>
        <taxon>Melastomataceae</taxon>
        <taxon>Melastomatoideae</taxon>
        <taxon>Melastomateae</taxon>
        <taxon>Melastoma</taxon>
    </lineage>
</organism>
<sequence length="126" mass="13981">MPLTNMVIHQLKVVGPGEFSGSFSIPLPVGSVLVLSGNGADMAKHAVPAVPTKRISITFRRMDMSKWPKGYAPDPDLLDIQPLPYDVVDRSTPYRQNRRERWHASQRESNGTLMGHSADGWRARAS</sequence>
<protein>
    <submittedName>
        <fullName evidence="1">Uncharacterized protein</fullName>
    </submittedName>
</protein>
<keyword evidence="2" id="KW-1185">Reference proteome</keyword>
<proteinExistence type="predicted"/>